<dbReference type="PANTHER" id="PTHR30270">
    <property type="entry name" value="THIAMINE-MONOPHOSPHATE KINASE"/>
    <property type="match status" value="1"/>
</dbReference>
<dbReference type="EMBL" id="LGHB01000061">
    <property type="protein sequence ID" value="KUK94086.1"/>
    <property type="molecule type" value="Genomic_DNA"/>
</dbReference>
<feature type="binding site" evidence="1">
    <location>
        <position position="72"/>
    </location>
    <ligand>
        <name>Mg(2+)</name>
        <dbReference type="ChEBI" id="CHEBI:18420"/>
        <label>3</label>
    </ligand>
</feature>
<dbReference type="PATRIC" id="fig|301375.6.peg.1745"/>
<keyword evidence="1" id="KW-0784">Thiamine biosynthesis</keyword>
<proteinExistence type="inferred from homology"/>
<keyword evidence="1" id="KW-0547">Nucleotide-binding</keyword>
<dbReference type="Pfam" id="PF02769">
    <property type="entry name" value="AIRS_C"/>
    <property type="match status" value="1"/>
</dbReference>
<dbReference type="InterPro" id="IPR006283">
    <property type="entry name" value="ThiL-like"/>
</dbReference>
<evidence type="ECO:0000259" key="3">
    <source>
        <dbReference type="Pfam" id="PF02769"/>
    </source>
</evidence>
<comment type="caution">
    <text evidence="1">Lacks conserved residue(s) required for the propagation of feature annotation.</text>
</comment>
<comment type="catalytic activity">
    <reaction evidence="1">
        <text>thiamine phosphate + ATP = thiamine diphosphate + ADP</text>
        <dbReference type="Rhea" id="RHEA:15913"/>
        <dbReference type="ChEBI" id="CHEBI:30616"/>
        <dbReference type="ChEBI" id="CHEBI:37575"/>
        <dbReference type="ChEBI" id="CHEBI:58937"/>
        <dbReference type="ChEBI" id="CHEBI:456216"/>
        <dbReference type="EC" id="2.7.4.16"/>
    </reaction>
</comment>
<organism evidence="5 6">
    <name type="scientific">Methanothrix harundinacea</name>
    <dbReference type="NCBI Taxonomy" id="301375"/>
    <lineage>
        <taxon>Archaea</taxon>
        <taxon>Methanobacteriati</taxon>
        <taxon>Methanobacteriota</taxon>
        <taxon>Stenosarchaea group</taxon>
        <taxon>Methanomicrobia</taxon>
        <taxon>Methanotrichales</taxon>
        <taxon>Methanotrichaceae</taxon>
        <taxon>Methanothrix</taxon>
    </lineage>
</organism>
<feature type="domain" description="PurM-like C-terminal" evidence="3">
    <location>
        <begin position="161"/>
        <end position="305"/>
    </location>
</feature>
<dbReference type="GO" id="GO:0009228">
    <property type="term" value="P:thiamine biosynthetic process"/>
    <property type="evidence" value="ECO:0007669"/>
    <property type="project" value="UniProtKB-KW"/>
</dbReference>
<keyword evidence="1 5" id="KW-0418">Kinase</keyword>
<feature type="binding site" evidence="1">
    <location>
        <position position="28"/>
    </location>
    <ligand>
        <name>Mg(2+)</name>
        <dbReference type="ChEBI" id="CHEBI:18420"/>
        <label>4</label>
    </ligand>
</feature>
<dbReference type="Pfam" id="PF00586">
    <property type="entry name" value="AIRS"/>
    <property type="match status" value="1"/>
</dbReference>
<dbReference type="Proteomes" id="UP000057043">
    <property type="component" value="Unassembled WGS sequence"/>
</dbReference>
<reference evidence="6 7" key="2">
    <citation type="journal article" date="2015" name="MBio">
        <title>Genome-Resolved Metagenomic Analysis Reveals Roles for Candidate Phyla and Other Microbial Community Members in Biogeochemical Transformations in Oil Reservoirs.</title>
        <authorList>
            <person name="Hu P."/>
            <person name="Tom L."/>
            <person name="Singh A."/>
            <person name="Thomas B.C."/>
            <person name="Baker B.J."/>
            <person name="Piceno Y.M."/>
            <person name="Andersen G.L."/>
            <person name="Banfield J.F."/>
        </authorList>
    </citation>
    <scope>NUCLEOTIDE SEQUENCE [LARGE SCALE GENOMIC DNA]</scope>
    <source>
        <strain evidence="4">57_489</strain>
    </source>
</reference>
<dbReference type="Proteomes" id="UP000053961">
    <property type="component" value="Unassembled WGS sequence"/>
</dbReference>
<evidence type="ECO:0000256" key="1">
    <source>
        <dbReference type="HAMAP-Rule" id="MF_02128"/>
    </source>
</evidence>
<dbReference type="GO" id="GO:0005524">
    <property type="term" value="F:ATP binding"/>
    <property type="evidence" value="ECO:0007669"/>
    <property type="project" value="UniProtKB-UniRule"/>
</dbReference>
<dbReference type="NCBIfam" id="TIGR01379">
    <property type="entry name" value="thiL"/>
    <property type="match status" value="1"/>
</dbReference>
<dbReference type="PIRSF" id="PIRSF005303">
    <property type="entry name" value="Thiam_monoph_kin"/>
    <property type="match status" value="1"/>
</dbReference>
<dbReference type="GO" id="GO:0009229">
    <property type="term" value="P:thiamine diphosphate biosynthetic process"/>
    <property type="evidence" value="ECO:0007669"/>
    <property type="project" value="UniProtKB-UniRule"/>
</dbReference>
<feature type="domain" description="PurM-like N-terminal" evidence="2">
    <location>
        <begin position="27"/>
        <end position="136"/>
    </location>
</feature>
<accession>A0A101IF71</accession>
<feature type="binding site" evidence="1">
    <location>
        <position position="72"/>
    </location>
    <ligand>
        <name>Mg(2+)</name>
        <dbReference type="ChEBI" id="CHEBI:18420"/>
        <label>2</label>
    </ligand>
</feature>
<dbReference type="InterPro" id="IPR010918">
    <property type="entry name" value="PurM-like_C_dom"/>
</dbReference>
<feature type="binding site" evidence="1">
    <location>
        <position position="120"/>
    </location>
    <ligand>
        <name>Mg(2+)</name>
        <dbReference type="ChEBI" id="CHEBI:18420"/>
        <label>1</label>
    </ligand>
</feature>
<keyword evidence="1" id="KW-0808">Transferase</keyword>
<dbReference type="SUPFAM" id="SSF56042">
    <property type="entry name" value="PurM C-terminal domain-like"/>
    <property type="match status" value="1"/>
</dbReference>
<feature type="binding site" evidence="1">
    <location>
        <position position="44"/>
    </location>
    <ligand>
        <name>Mg(2+)</name>
        <dbReference type="ChEBI" id="CHEBI:18420"/>
        <label>1</label>
    </ligand>
</feature>
<sequence>MRDICADHGERELVRRITRILEVEEKDDCAVVEDGERYLVWTTDMLHRRADFPAVATPWQIGWMTVAVNLSDVAAMGAVPLGLLSAVGIPPETETSFAEEIFRGMRDCASRYGTRVLGGDLDSHDELTLVGTALGGVERDLILRRRGARPKDLLCTTGTLGSAGAGLRVALEAEGKGMTKVEDPDLRALTKRLLEPAPKVEEGQALALSRSVTSMMDNSDGLALSLYELAEASGVGFSVQEEKIPIDPSVRMVAEDEGDAIDLALHAGGDFELVFTVSPDRIEVAANACNLSVIGEVLAEKEMVIESDMGRRALEPRGYQHMMKLSTTPP</sequence>
<dbReference type="EC" id="2.7.4.16" evidence="1"/>
<dbReference type="UniPathway" id="UPA00060">
    <property type="reaction ID" value="UER00142"/>
</dbReference>
<dbReference type="EMBL" id="LGFT01000103">
    <property type="protein sequence ID" value="KUK43236.1"/>
    <property type="molecule type" value="Genomic_DNA"/>
</dbReference>
<comment type="pathway">
    <text evidence="1">Cofactor biosynthesis; thiamine diphosphate biosynthesis; thiamine diphosphate from thiamine phosphate: step 1/1.</text>
</comment>
<protein>
    <recommendedName>
        <fullName evidence="1">Thiamine-monophosphate kinase</fullName>
        <shortName evidence="1">TMP kinase</shortName>
        <shortName evidence="1">Thiamine-phosphate kinase</shortName>
        <ecNumber evidence="1">2.7.4.16</ecNumber>
    </recommendedName>
</protein>
<feature type="binding site" evidence="1">
    <location>
        <position position="217"/>
    </location>
    <ligand>
        <name>Mg(2+)</name>
        <dbReference type="ChEBI" id="CHEBI:18420"/>
        <label>3</label>
    </ligand>
</feature>
<feature type="binding site" evidence="1">
    <location>
        <begin position="119"/>
        <end position="120"/>
    </location>
    <ligand>
        <name>ATP</name>
        <dbReference type="ChEBI" id="CHEBI:30616"/>
    </ligand>
</feature>
<evidence type="ECO:0000313" key="4">
    <source>
        <dbReference type="EMBL" id="KUK43236.1"/>
    </source>
</evidence>
<comment type="similarity">
    <text evidence="1">Belongs to the thiamine-monophosphate kinase family.</text>
</comment>
<dbReference type="CDD" id="cd02194">
    <property type="entry name" value="ThiL"/>
    <property type="match status" value="1"/>
</dbReference>
<dbReference type="InterPro" id="IPR016188">
    <property type="entry name" value="PurM-like_N"/>
</dbReference>
<evidence type="ECO:0000313" key="7">
    <source>
        <dbReference type="Proteomes" id="UP000057043"/>
    </source>
</evidence>
<feature type="binding site" evidence="1">
    <location>
        <position position="28"/>
    </location>
    <ligand>
        <name>Mg(2+)</name>
        <dbReference type="ChEBI" id="CHEBI:18420"/>
        <label>3</label>
    </ligand>
</feature>
<feature type="binding site" evidence="1">
    <location>
        <position position="220"/>
    </location>
    <ligand>
        <name>Mg(2+)</name>
        <dbReference type="ChEBI" id="CHEBI:18420"/>
        <label>5</label>
    </ligand>
</feature>
<gene>
    <name evidence="1" type="primary">thiL</name>
    <name evidence="4" type="ORF">XD72_2390</name>
    <name evidence="5" type="ORF">XE07_2242</name>
</gene>
<evidence type="ECO:0000259" key="2">
    <source>
        <dbReference type="Pfam" id="PF00586"/>
    </source>
</evidence>
<comment type="function">
    <text evidence="1">Catalyzes the ATP-dependent phosphorylation of thiamine-monophosphate (TMP) to form thiamine-pyrophosphate (TPP), the active form of vitamin B1.</text>
</comment>
<dbReference type="Gene3D" id="3.90.650.10">
    <property type="entry name" value="PurM-like C-terminal domain"/>
    <property type="match status" value="1"/>
</dbReference>
<feature type="binding site" evidence="1">
    <location>
        <position position="145"/>
    </location>
    <ligand>
        <name>ATP</name>
        <dbReference type="ChEBI" id="CHEBI:30616"/>
    </ligand>
</feature>
<reference evidence="5" key="1">
    <citation type="journal article" date="2015" name="MBio">
        <title>Genome-resolved metagenomic analysis reveals roles for candidate phyla and other microbial community members in biogeochemical transformations in oil reservoirs.</title>
        <authorList>
            <person name="Hu P."/>
            <person name="Tom L."/>
            <person name="Singh A."/>
            <person name="Thomas B.C."/>
            <person name="Baker B.J."/>
            <person name="Piceno Y.M."/>
            <person name="Andersen G.L."/>
            <person name="Banfield J.F."/>
        </authorList>
    </citation>
    <scope>NUCLEOTIDE SEQUENCE [LARGE SCALE GENOMIC DNA]</scope>
    <source>
        <strain evidence="5">56_747</strain>
    </source>
</reference>
<feature type="binding site" evidence="1">
    <location>
        <position position="43"/>
    </location>
    <ligand>
        <name>Mg(2+)</name>
        <dbReference type="ChEBI" id="CHEBI:18420"/>
        <label>1</label>
    </ligand>
</feature>
<comment type="miscellaneous">
    <text evidence="1">Reaction mechanism of ThiL seems to utilize a direct, inline transfer of the gamma-phosphate of ATP to TMP rather than a phosphorylated enzyme intermediate.</text>
</comment>
<dbReference type="InterPro" id="IPR036921">
    <property type="entry name" value="PurM-like_N_sf"/>
</dbReference>
<keyword evidence="1" id="KW-0479">Metal-binding</keyword>
<dbReference type="GO" id="GO:0009030">
    <property type="term" value="F:thiamine-phosphate kinase activity"/>
    <property type="evidence" value="ECO:0007669"/>
    <property type="project" value="UniProtKB-UniRule"/>
</dbReference>
<feature type="binding site" evidence="1">
    <location>
        <position position="72"/>
    </location>
    <ligand>
        <name>Mg(2+)</name>
        <dbReference type="ChEBI" id="CHEBI:18420"/>
        <label>4</label>
    </ligand>
</feature>
<dbReference type="PANTHER" id="PTHR30270:SF3">
    <property type="entry name" value="THIAMINE-MONOPHOSPHATE KINASE"/>
    <property type="match status" value="1"/>
</dbReference>
<feature type="binding site" evidence="1">
    <location>
        <position position="319"/>
    </location>
    <ligand>
        <name>substrate</name>
    </ligand>
</feature>
<feature type="binding site" evidence="1">
    <location>
        <position position="51"/>
    </location>
    <ligand>
        <name>substrate</name>
    </ligand>
</feature>
<keyword evidence="1" id="KW-0067">ATP-binding</keyword>
<dbReference type="SUPFAM" id="SSF55326">
    <property type="entry name" value="PurM N-terminal domain-like"/>
    <property type="match status" value="1"/>
</dbReference>
<dbReference type="AlphaFoldDB" id="A0A101IF71"/>
<name>A0A101IF71_9EURY</name>
<dbReference type="Gene3D" id="3.30.1330.10">
    <property type="entry name" value="PurM-like, N-terminal domain"/>
    <property type="match status" value="1"/>
</dbReference>
<dbReference type="InterPro" id="IPR036676">
    <property type="entry name" value="PurM-like_C_sf"/>
</dbReference>
<dbReference type="GO" id="GO:0000287">
    <property type="term" value="F:magnesium ion binding"/>
    <property type="evidence" value="ECO:0007669"/>
    <property type="project" value="UniProtKB-UniRule"/>
</dbReference>
<dbReference type="HAMAP" id="MF_02128">
    <property type="entry name" value="TMP_kinase"/>
    <property type="match status" value="1"/>
</dbReference>
<comment type="caution">
    <text evidence="5">The sequence shown here is derived from an EMBL/GenBank/DDBJ whole genome shotgun (WGS) entry which is preliminary data.</text>
</comment>
<feature type="binding site" evidence="1">
    <location>
        <position position="219"/>
    </location>
    <ligand>
        <name>ATP</name>
        <dbReference type="ChEBI" id="CHEBI:30616"/>
    </ligand>
</feature>
<evidence type="ECO:0000313" key="5">
    <source>
        <dbReference type="EMBL" id="KUK94086.1"/>
    </source>
</evidence>
<feature type="binding site" evidence="1">
    <location>
        <position position="44"/>
    </location>
    <ligand>
        <name>Mg(2+)</name>
        <dbReference type="ChEBI" id="CHEBI:18420"/>
        <label>2</label>
    </ligand>
</feature>
<feature type="binding site" evidence="1">
    <location>
        <position position="42"/>
    </location>
    <ligand>
        <name>Mg(2+)</name>
        <dbReference type="ChEBI" id="CHEBI:18420"/>
        <label>4</label>
    </ligand>
</feature>
<evidence type="ECO:0000313" key="6">
    <source>
        <dbReference type="Proteomes" id="UP000053961"/>
    </source>
</evidence>
<keyword evidence="1" id="KW-0460">Magnesium</keyword>